<dbReference type="GO" id="GO:0012505">
    <property type="term" value="C:endomembrane system"/>
    <property type="evidence" value="ECO:0007669"/>
    <property type="project" value="TreeGrafter"/>
</dbReference>
<evidence type="ECO:0000256" key="7">
    <source>
        <dbReference type="ARBA" id="ARBA00023180"/>
    </source>
</evidence>
<evidence type="ECO:0000256" key="1">
    <source>
        <dbReference type="ARBA" id="ARBA00004167"/>
    </source>
</evidence>
<feature type="domain" description="Strictosidine synthase conserved region" evidence="8">
    <location>
        <begin position="192"/>
        <end position="240"/>
    </location>
</feature>
<protein>
    <recommendedName>
        <fullName evidence="3">Adipocyte plasma membrane-associated protein</fullName>
    </recommendedName>
</protein>
<evidence type="ECO:0000256" key="4">
    <source>
        <dbReference type="ARBA" id="ARBA00022692"/>
    </source>
</evidence>
<evidence type="ECO:0000259" key="8">
    <source>
        <dbReference type="Pfam" id="PF03088"/>
    </source>
</evidence>
<evidence type="ECO:0000256" key="5">
    <source>
        <dbReference type="ARBA" id="ARBA00022989"/>
    </source>
</evidence>
<keyword evidence="7" id="KW-0325">Glycoprotein</keyword>
<dbReference type="Gene3D" id="2.120.10.30">
    <property type="entry name" value="TolB, C-terminal domain"/>
    <property type="match status" value="2"/>
</dbReference>
<keyword evidence="4" id="KW-0812">Transmembrane</keyword>
<dbReference type="Pfam" id="PF03088">
    <property type="entry name" value="Str_synth"/>
    <property type="match status" value="1"/>
</dbReference>
<evidence type="ECO:0000313" key="10">
    <source>
        <dbReference type="Proteomes" id="UP000265020"/>
    </source>
</evidence>
<reference evidence="9" key="2">
    <citation type="submission" date="2025-09" db="UniProtKB">
        <authorList>
            <consortium name="Ensembl"/>
        </authorList>
    </citation>
    <scope>IDENTIFICATION</scope>
</reference>
<dbReference type="PANTHER" id="PTHR10426:SF130">
    <property type="entry name" value="ADIPOCYTE PLASMA MEMBRANE-ASSOCIATED PROTEIN"/>
    <property type="match status" value="1"/>
</dbReference>
<evidence type="ECO:0000313" key="9">
    <source>
        <dbReference type="Ensembl" id="ENSCVAP00000007585.1"/>
    </source>
</evidence>
<proteinExistence type="inferred from homology"/>
<keyword evidence="5" id="KW-1133">Transmembrane helix</keyword>
<dbReference type="GO" id="GO:0016020">
    <property type="term" value="C:membrane"/>
    <property type="evidence" value="ECO:0007669"/>
    <property type="project" value="UniProtKB-SubCell"/>
</dbReference>
<dbReference type="PANTHER" id="PTHR10426">
    <property type="entry name" value="STRICTOSIDINE SYNTHASE-RELATED"/>
    <property type="match status" value="1"/>
</dbReference>
<comment type="similarity">
    <text evidence="2">Belongs to the strictosidine synthase family.</text>
</comment>
<accession>A0A3Q2FPR5</accession>
<dbReference type="Proteomes" id="UP000265020">
    <property type="component" value="Unassembled WGS sequence"/>
</dbReference>
<organism evidence="9 10">
    <name type="scientific">Cyprinodon variegatus</name>
    <name type="common">Sheepshead minnow</name>
    <dbReference type="NCBI Taxonomy" id="28743"/>
    <lineage>
        <taxon>Eukaryota</taxon>
        <taxon>Metazoa</taxon>
        <taxon>Chordata</taxon>
        <taxon>Craniata</taxon>
        <taxon>Vertebrata</taxon>
        <taxon>Euteleostomi</taxon>
        <taxon>Actinopterygii</taxon>
        <taxon>Neopterygii</taxon>
        <taxon>Teleostei</taxon>
        <taxon>Neoteleostei</taxon>
        <taxon>Acanthomorphata</taxon>
        <taxon>Ovalentaria</taxon>
        <taxon>Atherinomorphae</taxon>
        <taxon>Cyprinodontiformes</taxon>
        <taxon>Cyprinodontidae</taxon>
        <taxon>Cyprinodon</taxon>
    </lineage>
</organism>
<dbReference type="GeneTree" id="ENSGT00440000039984"/>
<evidence type="ECO:0000256" key="3">
    <source>
        <dbReference type="ARBA" id="ARBA00015678"/>
    </source>
</evidence>
<dbReference type="Ensembl" id="ENSCVAT00000003054.1">
    <property type="protein sequence ID" value="ENSCVAP00000007585.1"/>
    <property type="gene ID" value="ENSCVAG00000009289.1"/>
</dbReference>
<dbReference type="InterPro" id="IPR011042">
    <property type="entry name" value="6-blade_b-propeller_TolB-like"/>
</dbReference>
<keyword evidence="10" id="KW-1185">Reference proteome</keyword>
<dbReference type="AlphaFoldDB" id="A0A3Q2FPR5"/>
<name>A0A3Q2FPR5_CYPVA</name>
<evidence type="ECO:0000256" key="2">
    <source>
        <dbReference type="ARBA" id="ARBA00009191"/>
    </source>
</evidence>
<evidence type="ECO:0000256" key="6">
    <source>
        <dbReference type="ARBA" id="ARBA00023136"/>
    </source>
</evidence>
<sequence length="356" mass="40264">MNETAGVRFRRLHRAHVITEELPERRLKGSRQNLFTLRNLRQNMFTLRNLRQNLFTLRNPKEPQAEPDPPLMKGCWEPNQKLREAQRLYEDQILGPESIANIGDVLFTGTADGKILKLIGRRVVTVTRLGRLPCGSREDEPTCGRPLGIRVGPNGTLFVADAYLGLFEVNPTTGEPRLMAGRTRLPVFVSFRVLEYDAETKELSVVMENLRFPNGIQLLPNEESVLVAETTMARIRRVHVAGLNKGGMDTFVDNLPGFPDNVRPSSTGGYWVTMAAVRPNPGFSMLDFLSQRPWIKKFIFKVRCLVASLKVCFYNPGTLIDPYIPVPRTSEPACITITRENNYQDDCPCTVDRYSS</sequence>
<reference evidence="9" key="1">
    <citation type="submission" date="2025-08" db="UniProtKB">
        <authorList>
            <consortium name="Ensembl"/>
        </authorList>
    </citation>
    <scope>IDENTIFICATION</scope>
</reference>
<dbReference type="InterPro" id="IPR018119">
    <property type="entry name" value="Strictosidine_synth_cons-reg"/>
</dbReference>
<dbReference type="GO" id="GO:0004064">
    <property type="term" value="F:arylesterase activity"/>
    <property type="evidence" value="ECO:0007669"/>
    <property type="project" value="TreeGrafter"/>
</dbReference>
<dbReference type="SUPFAM" id="SSF63829">
    <property type="entry name" value="Calcium-dependent phosphotriesterase"/>
    <property type="match status" value="1"/>
</dbReference>
<dbReference type="Pfam" id="PF20067">
    <property type="entry name" value="SSL_N"/>
    <property type="match status" value="1"/>
</dbReference>
<keyword evidence="6" id="KW-0472">Membrane</keyword>
<comment type="subcellular location">
    <subcellularLocation>
        <location evidence="1">Membrane</location>
        <topology evidence="1">Single-pass membrane protein</topology>
    </subcellularLocation>
</comment>